<proteinExistence type="inferred from homology"/>
<dbReference type="EMBL" id="QCYY01003168">
    <property type="protein sequence ID" value="ROT64927.1"/>
    <property type="molecule type" value="Genomic_DNA"/>
</dbReference>
<name>A0A3R7MLM9_PENVA</name>
<evidence type="ECO:0000256" key="2">
    <source>
        <dbReference type="ARBA" id="ARBA00007647"/>
    </source>
</evidence>
<dbReference type="PANTHER" id="PTHR21461">
    <property type="entry name" value="GLYCOSYLTRANSFERASE FAMILY 92 PROTEIN"/>
    <property type="match status" value="1"/>
</dbReference>
<dbReference type="OrthoDB" id="2017643at2759"/>
<protein>
    <recommendedName>
        <fullName evidence="11">Glycosyltransferase family 92 protein</fullName>
    </recommendedName>
</protein>
<dbReference type="InterPro" id="IPR008166">
    <property type="entry name" value="Glyco_transf_92"/>
</dbReference>
<evidence type="ECO:0000256" key="7">
    <source>
        <dbReference type="ARBA" id="ARBA00023136"/>
    </source>
</evidence>
<reference evidence="9 10" key="2">
    <citation type="submission" date="2019-01" db="EMBL/GenBank/DDBJ databases">
        <title>The decoding of complex shrimp genome reveals the adaptation for benthos swimmer, frequently molting mechanism and breeding impact on genome.</title>
        <authorList>
            <person name="Sun Y."/>
            <person name="Gao Y."/>
            <person name="Yu Y."/>
        </authorList>
    </citation>
    <scope>NUCLEOTIDE SEQUENCE [LARGE SCALE GENOMIC DNA]</scope>
    <source>
        <tissue evidence="9">Muscle</tissue>
    </source>
</reference>
<evidence type="ECO:0000256" key="8">
    <source>
        <dbReference type="SAM" id="MobiDB-lite"/>
    </source>
</evidence>
<evidence type="ECO:0008006" key="11">
    <source>
        <dbReference type="Google" id="ProtNLM"/>
    </source>
</evidence>
<evidence type="ECO:0000256" key="3">
    <source>
        <dbReference type="ARBA" id="ARBA00022676"/>
    </source>
</evidence>
<comment type="similarity">
    <text evidence="2">Belongs to the glycosyltransferase 92 family.</text>
</comment>
<feature type="compositionally biased region" description="Low complexity" evidence="8">
    <location>
        <begin position="656"/>
        <end position="754"/>
    </location>
</feature>
<comment type="caution">
    <text evidence="9">The sequence shown here is derived from an EMBL/GenBank/DDBJ whole genome shotgun (WGS) entry which is preliminary data.</text>
</comment>
<evidence type="ECO:0000256" key="1">
    <source>
        <dbReference type="ARBA" id="ARBA00004167"/>
    </source>
</evidence>
<reference evidence="9 10" key="1">
    <citation type="submission" date="2018-04" db="EMBL/GenBank/DDBJ databases">
        <authorList>
            <person name="Zhang X."/>
            <person name="Yuan J."/>
            <person name="Li F."/>
            <person name="Xiang J."/>
        </authorList>
    </citation>
    <scope>NUCLEOTIDE SEQUENCE [LARGE SCALE GENOMIC DNA]</scope>
    <source>
        <tissue evidence="9">Muscle</tissue>
    </source>
</reference>
<keyword evidence="6" id="KW-1133">Transmembrane helix</keyword>
<feature type="region of interest" description="Disordered" evidence="8">
    <location>
        <begin position="656"/>
        <end position="755"/>
    </location>
</feature>
<keyword evidence="7" id="KW-0472">Membrane</keyword>
<evidence type="ECO:0000256" key="6">
    <source>
        <dbReference type="ARBA" id="ARBA00022989"/>
    </source>
</evidence>
<keyword evidence="4" id="KW-0808">Transferase</keyword>
<evidence type="ECO:0000256" key="5">
    <source>
        <dbReference type="ARBA" id="ARBA00022692"/>
    </source>
</evidence>
<dbReference type="PANTHER" id="PTHR21461:SF83">
    <property type="entry name" value="GLYCOSYLTRANSFERASE FAMILY 92 PROTEIN"/>
    <property type="match status" value="1"/>
</dbReference>
<evidence type="ECO:0000313" key="10">
    <source>
        <dbReference type="Proteomes" id="UP000283509"/>
    </source>
</evidence>
<sequence length="906" mass="99743">MDPCNQIRNFDFESAQNIDVNSSKKPFKLQLKVDTPVLDLQEAVPNLPRRYWSPSFKGKQLNKSCAHYPFYNQIRYNNGRWQIFSTSNGTFYLFGAYYDNRTTVDGPIVRVLGMMDRVVQQVSIFCQFWLFGQNKPVFAKVSGHTYIWTTFSHITYRLLRPCLLSCQMPSDYAHQVPESVSLVEQPCDTATTNLRVVNNRPPEGQTKDFAVCVKGLDIYHEDKSIFLVEWLETLYLLGADKVFMYDLQVHPNTAKVLKYYQETGFVDLTKLTLPGDQPNIPELSHHYLNTRILDKLLNELIPYNDCLYRNIYNYKYVVLLDIDEIIVPKNHSSWRTLMEVVVEQAFKENPVPRTSFDARNVYFLDSMIEKHGFFNDIPQYMHILQHVYRARNHTKPRHSVKCFHDTQLVLTLHNHYPSSCLGKCRYYSIPTEIAQLQHYRSECIDSLRQLCKNEFRKNTVLDTAIWKYKEPLIERVSATLKILGFFASNELVPACPQTLLPACPQTLLPACPQTLVPACPQTLVPATASLYYCQPLHKHYCQPLHKTLRNTTASLSQTTTLLPASPQTHCQPLHKHYCQPSPQNTTASLSTNTTASLSTNTTTSLSTNTTASLSTNTTASLSTNHYCQPPQTLPASLPAFHKHYCQPLSTNTTASLSTNTLPASPQNTTASLSTNTTASLSTNTTASLSTNTTASLSTNTTASLSTNTTATPQNTTASLSTNTTASLSTNTSASLSTNTSASLSTNTTATTTSSPQTLCQPLHKHLVPACKLPACQNNSASLSTNISASLSTNISASLSTNISANLSTNISASLSTNISANLSTNISASLSTNISASLSTNTTASLSTNISASMSTNISASLSTNISASMSTNISASLSTNTSASLSTNISASLSTNTSASLSTKH</sequence>
<keyword evidence="10" id="KW-1185">Reference proteome</keyword>
<feature type="compositionally biased region" description="Low complexity" evidence="8">
    <location>
        <begin position="584"/>
        <end position="610"/>
    </location>
</feature>
<organism evidence="9 10">
    <name type="scientific">Penaeus vannamei</name>
    <name type="common">Whiteleg shrimp</name>
    <name type="synonym">Litopenaeus vannamei</name>
    <dbReference type="NCBI Taxonomy" id="6689"/>
    <lineage>
        <taxon>Eukaryota</taxon>
        <taxon>Metazoa</taxon>
        <taxon>Ecdysozoa</taxon>
        <taxon>Arthropoda</taxon>
        <taxon>Crustacea</taxon>
        <taxon>Multicrustacea</taxon>
        <taxon>Malacostraca</taxon>
        <taxon>Eumalacostraca</taxon>
        <taxon>Eucarida</taxon>
        <taxon>Decapoda</taxon>
        <taxon>Dendrobranchiata</taxon>
        <taxon>Penaeoidea</taxon>
        <taxon>Penaeidae</taxon>
        <taxon>Penaeus</taxon>
    </lineage>
</organism>
<dbReference type="Proteomes" id="UP000283509">
    <property type="component" value="Unassembled WGS sequence"/>
</dbReference>
<evidence type="ECO:0000313" key="9">
    <source>
        <dbReference type="EMBL" id="ROT64927.1"/>
    </source>
</evidence>
<gene>
    <name evidence="9" type="ORF">C7M84_017132</name>
</gene>
<dbReference type="GO" id="GO:0016757">
    <property type="term" value="F:glycosyltransferase activity"/>
    <property type="evidence" value="ECO:0007669"/>
    <property type="project" value="UniProtKB-KW"/>
</dbReference>
<feature type="region of interest" description="Disordered" evidence="8">
    <location>
        <begin position="581"/>
        <end position="610"/>
    </location>
</feature>
<keyword evidence="5" id="KW-0812">Transmembrane</keyword>
<dbReference type="GO" id="GO:0005737">
    <property type="term" value="C:cytoplasm"/>
    <property type="evidence" value="ECO:0007669"/>
    <property type="project" value="TreeGrafter"/>
</dbReference>
<evidence type="ECO:0000256" key="4">
    <source>
        <dbReference type="ARBA" id="ARBA00022679"/>
    </source>
</evidence>
<accession>A0A3R7MLM9</accession>
<dbReference type="GO" id="GO:0016020">
    <property type="term" value="C:membrane"/>
    <property type="evidence" value="ECO:0007669"/>
    <property type="project" value="UniProtKB-SubCell"/>
</dbReference>
<keyword evidence="3" id="KW-0328">Glycosyltransferase</keyword>
<comment type="subcellular location">
    <subcellularLocation>
        <location evidence="1">Membrane</location>
        <topology evidence="1">Single-pass membrane protein</topology>
    </subcellularLocation>
</comment>
<dbReference type="AlphaFoldDB" id="A0A3R7MLM9"/>
<dbReference type="Pfam" id="PF01697">
    <property type="entry name" value="Glyco_transf_92"/>
    <property type="match status" value="1"/>
</dbReference>